<gene>
    <name evidence="2" type="ORF">EGD98_18555</name>
</gene>
<feature type="region of interest" description="Disordered" evidence="1">
    <location>
        <begin position="31"/>
        <end position="65"/>
    </location>
</feature>
<keyword evidence="3" id="KW-1185">Reference proteome</keyword>
<comment type="caution">
    <text evidence="2">The sequence shown here is derived from an EMBL/GenBank/DDBJ whole genome shotgun (WGS) entry which is preliminary data.</text>
</comment>
<dbReference type="RefSeq" id="WP_220589845.1">
    <property type="nucleotide sequence ID" value="NZ_RKLQ01000005.1"/>
</dbReference>
<name>A0A8J7YQT2_9EURY</name>
<proteinExistence type="predicted"/>
<accession>A0A8J7YQT2</accession>
<organism evidence="2 3">
    <name type="scientific">Haloarcula salinisoli</name>
    <dbReference type="NCBI Taxonomy" id="2487746"/>
    <lineage>
        <taxon>Archaea</taxon>
        <taxon>Methanobacteriati</taxon>
        <taxon>Methanobacteriota</taxon>
        <taxon>Stenosarchaea group</taxon>
        <taxon>Halobacteria</taxon>
        <taxon>Halobacteriales</taxon>
        <taxon>Haloarculaceae</taxon>
        <taxon>Haloarcula</taxon>
    </lineage>
</organism>
<protein>
    <submittedName>
        <fullName evidence="2">Uncharacterized protein</fullName>
    </submittedName>
</protein>
<feature type="compositionally biased region" description="Low complexity" evidence="1">
    <location>
        <begin position="31"/>
        <end position="50"/>
    </location>
</feature>
<dbReference type="EMBL" id="RKLQ01000005">
    <property type="protein sequence ID" value="MBX0305648.1"/>
    <property type="molecule type" value="Genomic_DNA"/>
</dbReference>
<sequence>MTQNPHSYSDRIDRRTALTLLGGGLTALAGCSNSSSSGSPASPSSGDSAGRQSGTEGWVPPEEQSEYITDSSFVVDGLELSLELELQNSADIVTLDLLDARGNEYTLAFPKQDKATLTLADGANNEYSEDSPEVEAITSGENTIVINLTEETGKDDERIHLRLGTSVEVQRVTWGESVEGVDKHDLVIVLKNTGPHPTSPGIIQYANVPGDDASGQTLSSEFSVIKPDKTGAAVIPLEIWKGIGCGDGTERTLEFTIPSFWANTLRVSQTVTYSTSGSDCGSLTGSPTVAKSTDSKSV</sequence>
<feature type="region of interest" description="Disordered" evidence="1">
    <location>
        <begin position="274"/>
        <end position="298"/>
    </location>
</feature>
<dbReference type="Proteomes" id="UP000783863">
    <property type="component" value="Unassembled WGS sequence"/>
</dbReference>
<dbReference type="AlphaFoldDB" id="A0A8J7YQT2"/>
<evidence type="ECO:0000313" key="2">
    <source>
        <dbReference type="EMBL" id="MBX0305648.1"/>
    </source>
</evidence>
<evidence type="ECO:0000256" key="1">
    <source>
        <dbReference type="SAM" id="MobiDB-lite"/>
    </source>
</evidence>
<feature type="compositionally biased region" description="Polar residues" evidence="1">
    <location>
        <begin position="274"/>
        <end position="292"/>
    </location>
</feature>
<evidence type="ECO:0000313" key="3">
    <source>
        <dbReference type="Proteomes" id="UP000783863"/>
    </source>
</evidence>
<reference evidence="2" key="1">
    <citation type="submission" date="2021-06" db="EMBL/GenBank/DDBJ databases">
        <title>Halomicroarcula sp. F24A a new haloarchaeum isolated from saline soil.</title>
        <authorList>
            <person name="Duran-Viseras A."/>
            <person name="Sanchez-Porro C."/>
            <person name="Ventosa A."/>
        </authorList>
    </citation>
    <scope>NUCLEOTIDE SEQUENCE</scope>
    <source>
        <strain evidence="2">F24A</strain>
    </source>
</reference>